<dbReference type="PROSITE" id="PS51125">
    <property type="entry name" value="NHL"/>
    <property type="match status" value="2"/>
</dbReference>
<evidence type="ECO:0000256" key="2">
    <source>
        <dbReference type="PROSITE-ProRule" id="PRU00504"/>
    </source>
</evidence>
<feature type="chain" id="PRO_5018082993" evidence="3">
    <location>
        <begin position="29"/>
        <end position="384"/>
    </location>
</feature>
<evidence type="ECO:0000313" key="5">
    <source>
        <dbReference type="Proteomes" id="UP000281915"/>
    </source>
</evidence>
<evidence type="ECO:0000313" key="4">
    <source>
        <dbReference type="EMBL" id="RNB82901.1"/>
    </source>
</evidence>
<accession>A0A3M8D5N6</accession>
<evidence type="ECO:0000256" key="1">
    <source>
        <dbReference type="ARBA" id="ARBA00022737"/>
    </source>
</evidence>
<gene>
    <name evidence="4" type="ORF">EDM58_05820</name>
</gene>
<dbReference type="InterPro" id="IPR001258">
    <property type="entry name" value="NHL_repeat"/>
</dbReference>
<dbReference type="SUPFAM" id="SSF101898">
    <property type="entry name" value="NHL repeat"/>
    <property type="match status" value="1"/>
</dbReference>
<dbReference type="EMBL" id="RHHT01000008">
    <property type="protein sequence ID" value="RNB82901.1"/>
    <property type="molecule type" value="Genomic_DNA"/>
</dbReference>
<dbReference type="Pfam" id="PF01436">
    <property type="entry name" value="NHL"/>
    <property type="match status" value="5"/>
</dbReference>
<reference evidence="4 5" key="1">
    <citation type="submission" date="2018-10" db="EMBL/GenBank/DDBJ databases">
        <title>Phylogenomics of Brevibacillus.</title>
        <authorList>
            <person name="Dunlap C."/>
        </authorList>
    </citation>
    <scope>NUCLEOTIDE SEQUENCE [LARGE SCALE GENOMIC DNA]</scope>
    <source>
        <strain evidence="4 5">JCM 15085</strain>
    </source>
</reference>
<comment type="caution">
    <text evidence="4">The sequence shown here is derived from an EMBL/GenBank/DDBJ whole genome shotgun (WGS) entry which is preliminary data.</text>
</comment>
<organism evidence="4 5">
    <name type="scientific">Brevibacillus panacihumi</name>
    <dbReference type="NCBI Taxonomy" id="497735"/>
    <lineage>
        <taxon>Bacteria</taxon>
        <taxon>Bacillati</taxon>
        <taxon>Bacillota</taxon>
        <taxon>Bacilli</taxon>
        <taxon>Bacillales</taxon>
        <taxon>Paenibacillaceae</taxon>
        <taxon>Brevibacillus</taxon>
    </lineage>
</organism>
<dbReference type="InterPro" id="IPR011042">
    <property type="entry name" value="6-blade_b-propeller_TolB-like"/>
</dbReference>
<dbReference type="RefSeq" id="WP_122912521.1">
    <property type="nucleotide sequence ID" value="NZ_RHHT01000008.1"/>
</dbReference>
<dbReference type="Proteomes" id="UP000281915">
    <property type="component" value="Unassembled WGS sequence"/>
</dbReference>
<proteinExistence type="predicted"/>
<dbReference type="PANTHER" id="PTHR13833:SF71">
    <property type="entry name" value="NHL DOMAIN-CONTAINING PROTEIN"/>
    <property type="match status" value="1"/>
</dbReference>
<feature type="repeat" description="NHL" evidence="2">
    <location>
        <begin position="126"/>
        <end position="156"/>
    </location>
</feature>
<dbReference type="AlphaFoldDB" id="A0A3M8D5N6"/>
<keyword evidence="1" id="KW-0677">Repeat</keyword>
<keyword evidence="3" id="KW-0732">Signal</keyword>
<dbReference type="PANTHER" id="PTHR13833">
    <property type="match status" value="1"/>
</dbReference>
<evidence type="ECO:0000256" key="3">
    <source>
        <dbReference type="SAM" id="SignalP"/>
    </source>
</evidence>
<protein>
    <submittedName>
        <fullName evidence="4">Uncharacterized protein</fullName>
    </submittedName>
</protein>
<dbReference type="Gene3D" id="2.120.10.30">
    <property type="entry name" value="TolB, C-terminal domain"/>
    <property type="match status" value="3"/>
</dbReference>
<feature type="signal peptide" evidence="3">
    <location>
        <begin position="1"/>
        <end position="28"/>
    </location>
</feature>
<sequence length="384" mass="39813">MQFVNVKKYLTGLTIILSATVGANSSYAAQDIQSTAQAEAAPNQFIAGSGAVGELNGPASSASFRQPAGLAILADGSVLVADSGNHLIRKISTGTVSTYAGFTVYRDAKGFPAGLLLDGPLNQSMFHQPQGLAVDQNGALYVADAANHAIRKITPQGVVTIAGDGVQGDRNGTGKEARFHSPSDVAVAEDGTLYVADTLNHAIRKVAPDGSVTTLNSLSERTVELASGYLESAGDFRDGKLSEAKFNEPSGIVLDAKGNLYVSDTGNQRIRYLDLENETVTTVAGGGEAYAKDALYAEGSYADGEAAAAKFQFPKGLAVTADGGLLIADSMNHAIRYLHQGKVTTLGSSFSMPVAVKVDALGKIWVADASAQTIQQITVPQSAQ</sequence>
<name>A0A3M8D5N6_9BACL</name>
<feature type="repeat" description="NHL" evidence="2">
    <location>
        <begin position="246"/>
        <end position="276"/>
    </location>
</feature>